<dbReference type="SUPFAM" id="SSF68906">
    <property type="entry name" value="SAP domain"/>
    <property type="match status" value="1"/>
</dbReference>
<dbReference type="EMBL" id="BRXZ01000526">
    <property type="protein sequence ID" value="GMH46587.1"/>
    <property type="molecule type" value="Genomic_DNA"/>
</dbReference>
<keyword evidence="3" id="KW-1185">Reference proteome</keyword>
<dbReference type="PROSITE" id="PS50800">
    <property type="entry name" value="SAP"/>
    <property type="match status" value="1"/>
</dbReference>
<evidence type="ECO:0000313" key="2">
    <source>
        <dbReference type="EMBL" id="GMH46587.1"/>
    </source>
</evidence>
<dbReference type="Pfam" id="PF02037">
    <property type="entry name" value="SAP"/>
    <property type="match status" value="1"/>
</dbReference>
<evidence type="ECO:0000259" key="1">
    <source>
        <dbReference type="PROSITE" id="PS50800"/>
    </source>
</evidence>
<name>A0A9W6Z1U5_9STRA</name>
<dbReference type="SMART" id="SM00513">
    <property type="entry name" value="SAP"/>
    <property type="match status" value="1"/>
</dbReference>
<dbReference type="InterPro" id="IPR036361">
    <property type="entry name" value="SAP_dom_sf"/>
</dbReference>
<dbReference type="Gene3D" id="1.10.720.30">
    <property type="entry name" value="SAP domain"/>
    <property type="match status" value="1"/>
</dbReference>
<dbReference type="InterPro" id="IPR003034">
    <property type="entry name" value="SAP_dom"/>
</dbReference>
<feature type="domain" description="SAP" evidence="1">
    <location>
        <begin position="59"/>
        <end position="93"/>
    </location>
</feature>
<sequence length="138" mass="16164">MDDTIRMDALLLYIAQMCIDNNWHREVRGVDEFHYFTHAELRDFNERWNPTPYATKEELKGKTIVQLRDILEGHNLKKSGKKAELIERLTTTVPILCAGYVFLDEDGGTEGMIRLNFDHCNPKWSFWKKDGVLKVDYA</sequence>
<organism evidence="2 3">
    <name type="scientific">Triparma retinervis</name>
    <dbReference type="NCBI Taxonomy" id="2557542"/>
    <lineage>
        <taxon>Eukaryota</taxon>
        <taxon>Sar</taxon>
        <taxon>Stramenopiles</taxon>
        <taxon>Ochrophyta</taxon>
        <taxon>Bolidophyceae</taxon>
        <taxon>Parmales</taxon>
        <taxon>Triparmaceae</taxon>
        <taxon>Triparma</taxon>
    </lineage>
</organism>
<protein>
    <recommendedName>
        <fullName evidence="1">SAP domain-containing protein</fullName>
    </recommendedName>
</protein>
<proteinExistence type="predicted"/>
<dbReference type="AlphaFoldDB" id="A0A9W6Z1U5"/>
<accession>A0A9W6Z1U5</accession>
<dbReference type="Proteomes" id="UP001165082">
    <property type="component" value="Unassembled WGS sequence"/>
</dbReference>
<gene>
    <name evidence="2" type="ORF">TrRE_jg12691</name>
</gene>
<evidence type="ECO:0000313" key="3">
    <source>
        <dbReference type="Proteomes" id="UP001165082"/>
    </source>
</evidence>
<dbReference type="OrthoDB" id="445357at2759"/>
<comment type="caution">
    <text evidence="2">The sequence shown here is derived from an EMBL/GenBank/DDBJ whole genome shotgun (WGS) entry which is preliminary data.</text>
</comment>
<reference evidence="2" key="1">
    <citation type="submission" date="2022-07" db="EMBL/GenBank/DDBJ databases">
        <title>Genome analysis of Parmales, a sister group of diatoms, reveals the evolutionary specialization of diatoms from phago-mixotrophs to photoautotrophs.</title>
        <authorList>
            <person name="Ban H."/>
            <person name="Sato S."/>
            <person name="Yoshikawa S."/>
            <person name="Kazumasa Y."/>
            <person name="Nakamura Y."/>
            <person name="Ichinomiya M."/>
            <person name="Saitoh K."/>
            <person name="Sato N."/>
            <person name="Blanc-Mathieu R."/>
            <person name="Endo H."/>
            <person name="Kuwata A."/>
            <person name="Ogata H."/>
        </authorList>
    </citation>
    <scope>NUCLEOTIDE SEQUENCE</scope>
</reference>